<keyword evidence="1" id="KW-0805">Transcription regulation</keyword>
<proteinExistence type="predicted"/>
<feature type="domain" description="HTH araC/xylS-type" evidence="4">
    <location>
        <begin position="171"/>
        <end position="272"/>
    </location>
</feature>
<reference evidence="6" key="1">
    <citation type="journal article" date="2019" name="Int. J. Syst. Evol. Microbiol.">
        <title>The Global Catalogue of Microorganisms (GCM) 10K type strain sequencing project: providing services to taxonomists for standard genome sequencing and annotation.</title>
        <authorList>
            <consortium name="The Broad Institute Genomics Platform"/>
            <consortium name="The Broad Institute Genome Sequencing Center for Infectious Disease"/>
            <person name="Wu L."/>
            <person name="Ma J."/>
        </authorList>
    </citation>
    <scope>NUCLEOTIDE SEQUENCE [LARGE SCALE GENOMIC DNA]</scope>
    <source>
        <strain evidence="6">JCM 16013</strain>
    </source>
</reference>
<evidence type="ECO:0000256" key="2">
    <source>
        <dbReference type="ARBA" id="ARBA00023125"/>
    </source>
</evidence>
<dbReference type="EMBL" id="BAAAQM010000097">
    <property type="protein sequence ID" value="GAA2007326.1"/>
    <property type="molecule type" value="Genomic_DNA"/>
</dbReference>
<keyword evidence="6" id="KW-1185">Reference proteome</keyword>
<evidence type="ECO:0000256" key="1">
    <source>
        <dbReference type="ARBA" id="ARBA00023015"/>
    </source>
</evidence>
<dbReference type="PANTHER" id="PTHR46796:SF15">
    <property type="entry name" value="BLL1074 PROTEIN"/>
    <property type="match status" value="1"/>
</dbReference>
<dbReference type="InterPro" id="IPR009057">
    <property type="entry name" value="Homeodomain-like_sf"/>
</dbReference>
<evidence type="ECO:0000313" key="5">
    <source>
        <dbReference type="EMBL" id="GAA2007326.1"/>
    </source>
</evidence>
<protein>
    <submittedName>
        <fullName evidence="5">Helix-turn-helix domain-containing protein</fullName>
    </submittedName>
</protein>
<comment type="caution">
    <text evidence="5">The sequence shown here is derived from an EMBL/GenBank/DDBJ whole genome shotgun (WGS) entry which is preliminary data.</text>
</comment>
<gene>
    <name evidence="5" type="ORF">GCM10009838_87050</name>
</gene>
<organism evidence="5 6">
    <name type="scientific">Catenulispora subtropica</name>
    <dbReference type="NCBI Taxonomy" id="450798"/>
    <lineage>
        <taxon>Bacteria</taxon>
        <taxon>Bacillati</taxon>
        <taxon>Actinomycetota</taxon>
        <taxon>Actinomycetes</taxon>
        <taxon>Catenulisporales</taxon>
        <taxon>Catenulisporaceae</taxon>
        <taxon>Catenulispora</taxon>
    </lineage>
</organism>
<dbReference type="InterPro" id="IPR046532">
    <property type="entry name" value="DUF6597"/>
</dbReference>
<dbReference type="SUPFAM" id="SSF46689">
    <property type="entry name" value="Homeodomain-like"/>
    <property type="match status" value="1"/>
</dbReference>
<dbReference type="Proteomes" id="UP001499854">
    <property type="component" value="Unassembled WGS sequence"/>
</dbReference>
<accession>A0ABP5EW80</accession>
<dbReference type="SMART" id="SM00342">
    <property type="entry name" value="HTH_ARAC"/>
    <property type="match status" value="1"/>
</dbReference>
<dbReference type="PANTHER" id="PTHR46796">
    <property type="entry name" value="HTH-TYPE TRANSCRIPTIONAL ACTIVATOR RHAS-RELATED"/>
    <property type="match status" value="1"/>
</dbReference>
<dbReference type="InterPro" id="IPR050204">
    <property type="entry name" value="AraC_XylS_family_regulators"/>
</dbReference>
<dbReference type="Gene3D" id="1.10.10.60">
    <property type="entry name" value="Homeodomain-like"/>
    <property type="match status" value="1"/>
</dbReference>
<name>A0ABP5EW80_9ACTN</name>
<keyword evidence="3" id="KW-0804">Transcription</keyword>
<dbReference type="RefSeq" id="WP_344663114.1">
    <property type="nucleotide sequence ID" value="NZ_BAAAQM010000097.1"/>
</dbReference>
<evidence type="ECO:0000313" key="6">
    <source>
        <dbReference type="Proteomes" id="UP001499854"/>
    </source>
</evidence>
<dbReference type="PROSITE" id="PS01124">
    <property type="entry name" value="HTH_ARAC_FAMILY_2"/>
    <property type="match status" value="1"/>
</dbReference>
<evidence type="ECO:0000259" key="4">
    <source>
        <dbReference type="PROSITE" id="PS01124"/>
    </source>
</evidence>
<dbReference type="Pfam" id="PF20240">
    <property type="entry name" value="DUF6597"/>
    <property type="match status" value="1"/>
</dbReference>
<dbReference type="InterPro" id="IPR018060">
    <property type="entry name" value="HTH_AraC"/>
</dbReference>
<sequence>MAEPQVKPVQDDSRGILHPAAAHSVFQLDRFPGTGAAARFVDRYWLSTWDLPPGVRHEQQVLVHPVVNVVFEAHGAVVSGVDTGRFATVLEGSRRALGIMFRPAAFAPFFDGPLTALTDKDVPLAGVPALADLEELLVPLVADLAVPAEQLAATADAAVAERAPAERHACETTTEWAELAVRDRGLTRVEDLAQAAGVSMRTLQRAFTEHVGIGPKRFLRRYRIYEAAERVAHEERVDWSVLAADLGYADQAHLTRDFTAAFGLPPAQYAAVSAGRR</sequence>
<keyword evidence="2" id="KW-0238">DNA-binding</keyword>
<dbReference type="Pfam" id="PF12833">
    <property type="entry name" value="HTH_18"/>
    <property type="match status" value="1"/>
</dbReference>
<evidence type="ECO:0000256" key="3">
    <source>
        <dbReference type="ARBA" id="ARBA00023163"/>
    </source>
</evidence>